<comment type="caution">
    <text evidence="1">The sequence shown here is derived from an EMBL/GenBank/DDBJ whole genome shotgun (WGS) entry which is preliminary data.</text>
</comment>
<dbReference type="EMBL" id="JAWDGP010005525">
    <property type="protein sequence ID" value="KAK3756301.1"/>
    <property type="molecule type" value="Genomic_DNA"/>
</dbReference>
<dbReference type="SUPFAM" id="SSF49854">
    <property type="entry name" value="Spermadhesin, CUB domain"/>
    <property type="match status" value="1"/>
</dbReference>
<evidence type="ECO:0000313" key="1">
    <source>
        <dbReference type="EMBL" id="KAK3756301.1"/>
    </source>
</evidence>
<dbReference type="AlphaFoldDB" id="A0AAE1D3R8"/>
<evidence type="ECO:0000313" key="2">
    <source>
        <dbReference type="Proteomes" id="UP001283361"/>
    </source>
</evidence>
<dbReference type="InterPro" id="IPR035914">
    <property type="entry name" value="Sperma_CUB_dom_sf"/>
</dbReference>
<protein>
    <submittedName>
        <fullName evidence="1">Uncharacterized protein</fullName>
    </submittedName>
</protein>
<reference evidence="1" key="1">
    <citation type="journal article" date="2023" name="G3 (Bethesda)">
        <title>A reference genome for the long-term kleptoplast-retaining sea slug Elysia crispata morphotype clarki.</title>
        <authorList>
            <person name="Eastman K.E."/>
            <person name="Pendleton A.L."/>
            <person name="Shaikh M.A."/>
            <person name="Suttiyut T."/>
            <person name="Ogas R."/>
            <person name="Tomko P."/>
            <person name="Gavelis G."/>
            <person name="Widhalm J.R."/>
            <person name="Wisecaver J.H."/>
        </authorList>
    </citation>
    <scope>NUCLEOTIDE SEQUENCE</scope>
    <source>
        <strain evidence="1">ECLA1</strain>
    </source>
</reference>
<proteinExistence type="predicted"/>
<organism evidence="1 2">
    <name type="scientific">Elysia crispata</name>
    <name type="common">lettuce slug</name>
    <dbReference type="NCBI Taxonomy" id="231223"/>
    <lineage>
        <taxon>Eukaryota</taxon>
        <taxon>Metazoa</taxon>
        <taxon>Spiralia</taxon>
        <taxon>Lophotrochozoa</taxon>
        <taxon>Mollusca</taxon>
        <taxon>Gastropoda</taxon>
        <taxon>Heterobranchia</taxon>
        <taxon>Euthyneura</taxon>
        <taxon>Panpulmonata</taxon>
        <taxon>Sacoglossa</taxon>
        <taxon>Placobranchoidea</taxon>
        <taxon>Plakobranchidae</taxon>
        <taxon>Elysia</taxon>
    </lineage>
</organism>
<keyword evidence="2" id="KW-1185">Reference proteome</keyword>
<gene>
    <name evidence="1" type="ORF">RRG08_064787</name>
</gene>
<dbReference type="Proteomes" id="UP001283361">
    <property type="component" value="Unassembled WGS sequence"/>
</dbReference>
<sequence length="228" mass="26419">MEFREKRKVDSERRAFNKDWMPKYFFTEIDNKGVCLLCNQSVAVLKEYNISLKRTAFGVSRPPTPIRESTWKLSPYSWGTGRLESVRITYNWRMVGGFCYSVHKTTYSWWMVGEFRYSLGKDKDSARVMGTWCDPVQFQVKTSGQHPLVTFVSDAHVTGPGFALKYYHIHEYKSQCDTYGVSPLSVCGAAHVHQQFTAAEDYRERRENASREMPSSTILGSDFTNIRR</sequence>
<name>A0AAE1D3R8_9GAST</name>
<accession>A0AAE1D3R8</accession>